<dbReference type="PANTHER" id="PTHR23259">
    <property type="entry name" value="RIDDLE"/>
    <property type="match status" value="1"/>
</dbReference>
<dbReference type="PANTHER" id="PTHR23259:SF82">
    <property type="entry name" value="SERINE PROTEASE INHIBITOR 1 PROTEIN"/>
    <property type="match status" value="1"/>
</dbReference>
<dbReference type="InterPro" id="IPR036084">
    <property type="entry name" value="Ser_inhib-like_sf"/>
</dbReference>
<dbReference type="OrthoDB" id="6704526at2759"/>
<evidence type="ECO:0000313" key="6">
    <source>
        <dbReference type="Proteomes" id="UP000252519"/>
    </source>
</evidence>
<dbReference type="GO" id="GO:0004867">
    <property type="term" value="F:serine-type endopeptidase inhibitor activity"/>
    <property type="evidence" value="ECO:0007669"/>
    <property type="project" value="UniProtKB-KW"/>
</dbReference>
<name>A0A368G3H5_ANCCA</name>
<feature type="domain" description="TIL" evidence="4">
    <location>
        <begin position="17"/>
        <end position="75"/>
    </location>
</feature>
<dbReference type="Gene3D" id="2.10.25.10">
    <property type="entry name" value="Laminin"/>
    <property type="match status" value="1"/>
</dbReference>
<sequence>MFYAITENNFSDRSEQCGENEKWGDCEGCEKTCDDLDMALQSRPCRLNCVAGCVCEEGFFRDLRNGNKCVLPGQCITPY</sequence>
<keyword evidence="1" id="KW-0646">Protease inhibitor</keyword>
<evidence type="ECO:0000256" key="1">
    <source>
        <dbReference type="ARBA" id="ARBA00022690"/>
    </source>
</evidence>
<keyword evidence="3" id="KW-1015">Disulfide bond</keyword>
<evidence type="ECO:0000256" key="3">
    <source>
        <dbReference type="ARBA" id="ARBA00023157"/>
    </source>
</evidence>
<dbReference type="EMBL" id="JOJR01000364">
    <property type="protein sequence ID" value="RCN38991.1"/>
    <property type="molecule type" value="Genomic_DNA"/>
</dbReference>
<reference evidence="5 6" key="1">
    <citation type="submission" date="2014-10" db="EMBL/GenBank/DDBJ databases">
        <title>Draft genome of the hookworm Ancylostoma caninum.</title>
        <authorList>
            <person name="Mitreva M."/>
        </authorList>
    </citation>
    <scope>NUCLEOTIDE SEQUENCE [LARGE SCALE GENOMIC DNA]</scope>
    <source>
        <strain evidence="5 6">Baltimore</strain>
    </source>
</reference>
<proteinExistence type="predicted"/>
<dbReference type="InterPro" id="IPR002919">
    <property type="entry name" value="TIL_dom"/>
</dbReference>
<dbReference type="Pfam" id="PF01826">
    <property type="entry name" value="TIL"/>
    <property type="match status" value="1"/>
</dbReference>
<evidence type="ECO:0000313" key="5">
    <source>
        <dbReference type="EMBL" id="RCN38991.1"/>
    </source>
</evidence>
<protein>
    <submittedName>
        <fullName evidence="5">Trypsin Inhibitor like cysteine rich domain protein</fullName>
    </submittedName>
</protein>
<accession>A0A368G3H5</accession>
<gene>
    <name evidence="5" type="ORF">ANCCAN_15084</name>
</gene>
<dbReference type="CDD" id="cd19941">
    <property type="entry name" value="TIL"/>
    <property type="match status" value="1"/>
</dbReference>
<dbReference type="Proteomes" id="UP000252519">
    <property type="component" value="Unassembled WGS sequence"/>
</dbReference>
<dbReference type="SUPFAM" id="SSF57567">
    <property type="entry name" value="Serine protease inhibitors"/>
    <property type="match status" value="1"/>
</dbReference>
<dbReference type="AlphaFoldDB" id="A0A368G3H5"/>
<keyword evidence="2" id="KW-0722">Serine protease inhibitor</keyword>
<comment type="caution">
    <text evidence="5">The sequence shown here is derived from an EMBL/GenBank/DDBJ whole genome shotgun (WGS) entry which is preliminary data.</text>
</comment>
<evidence type="ECO:0000259" key="4">
    <source>
        <dbReference type="Pfam" id="PF01826"/>
    </source>
</evidence>
<organism evidence="5 6">
    <name type="scientific">Ancylostoma caninum</name>
    <name type="common">Dog hookworm</name>
    <dbReference type="NCBI Taxonomy" id="29170"/>
    <lineage>
        <taxon>Eukaryota</taxon>
        <taxon>Metazoa</taxon>
        <taxon>Ecdysozoa</taxon>
        <taxon>Nematoda</taxon>
        <taxon>Chromadorea</taxon>
        <taxon>Rhabditida</taxon>
        <taxon>Rhabditina</taxon>
        <taxon>Rhabditomorpha</taxon>
        <taxon>Strongyloidea</taxon>
        <taxon>Ancylostomatidae</taxon>
        <taxon>Ancylostomatinae</taxon>
        <taxon>Ancylostoma</taxon>
    </lineage>
</organism>
<evidence type="ECO:0000256" key="2">
    <source>
        <dbReference type="ARBA" id="ARBA00022900"/>
    </source>
</evidence>
<keyword evidence="6" id="KW-1185">Reference proteome</keyword>
<dbReference type="InterPro" id="IPR051368">
    <property type="entry name" value="SerProtInhib-TIL_Domain"/>
</dbReference>